<dbReference type="EMBL" id="JBHSIT010000008">
    <property type="protein sequence ID" value="MFC4910975.1"/>
    <property type="molecule type" value="Genomic_DNA"/>
</dbReference>
<dbReference type="Proteomes" id="UP001595872">
    <property type="component" value="Unassembled WGS sequence"/>
</dbReference>
<keyword evidence="6 9" id="KW-1133">Transmembrane helix</keyword>
<accession>A0ABV9U6I3</accession>
<keyword evidence="5 9" id="KW-0812">Transmembrane</keyword>
<comment type="caution">
    <text evidence="11">The sequence shown here is derived from an EMBL/GenBank/DDBJ whole genome shotgun (WGS) entry which is preliminary data.</text>
</comment>
<keyword evidence="4 11" id="KW-0808">Transferase</keyword>
<protein>
    <submittedName>
        <fullName evidence="11">ArnT family glycosyltransferase</fullName>
        <ecNumber evidence="11">2.4.-.-</ecNumber>
    </submittedName>
</protein>
<evidence type="ECO:0000256" key="7">
    <source>
        <dbReference type="ARBA" id="ARBA00023136"/>
    </source>
</evidence>
<feature type="transmembrane region" description="Helical" evidence="9">
    <location>
        <begin position="297"/>
        <end position="316"/>
    </location>
</feature>
<feature type="transmembrane region" description="Helical" evidence="9">
    <location>
        <begin position="32"/>
        <end position="51"/>
    </location>
</feature>
<organism evidence="11 12">
    <name type="scientific">Actinomadura gamaensis</name>
    <dbReference type="NCBI Taxonomy" id="1763541"/>
    <lineage>
        <taxon>Bacteria</taxon>
        <taxon>Bacillati</taxon>
        <taxon>Actinomycetota</taxon>
        <taxon>Actinomycetes</taxon>
        <taxon>Streptosporangiales</taxon>
        <taxon>Thermomonosporaceae</taxon>
        <taxon>Actinomadura</taxon>
    </lineage>
</organism>
<dbReference type="GO" id="GO:0016757">
    <property type="term" value="F:glycosyltransferase activity"/>
    <property type="evidence" value="ECO:0007669"/>
    <property type="project" value="UniProtKB-KW"/>
</dbReference>
<evidence type="ECO:0000256" key="9">
    <source>
        <dbReference type="SAM" id="Phobius"/>
    </source>
</evidence>
<dbReference type="EC" id="2.4.-.-" evidence="11"/>
<evidence type="ECO:0000256" key="5">
    <source>
        <dbReference type="ARBA" id="ARBA00022692"/>
    </source>
</evidence>
<feature type="domain" description="Glycosyltransferase RgtA/B/C/D-like" evidence="10">
    <location>
        <begin position="97"/>
        <end position="243"/>
    </location>
</feature>
<dbReference type="InterPro" id="IPR050297">
    <property type="entry name" value="LipidA_mod_glycosyltrf_83"/>
</dbReference>
<gene>
    <name evidence="11" type="ORF">ACFPCY_26940</name>
</gene>
<keyword evidence="7 9" id="KW-0472">Membrane</keyword>
<dbReference type="RefSeq" id="WP_378259626.1">
    <property type="nucleotide sequence ID" value="NZ_JBHSIT010000008.1"/>
</dbReference>
<keyword evidence="3 11" id="KW-0328">Glycosyltransferase</keyword>
<evidence type="ECO:0000313" key="12">
    <source>
        <dbReference type="Proteomes" id="UP001595872"/>
    </source>
</evidence>
<dbReference type="PANTHER" id="PTHR33908">
    <property type="entry name" value="MANNOSYLTRANSFERASE YKCB-RELATED"/>
    <property type="match status" value="1"/>
</dbReference>
<feature type="transmembrane region" description="Helical" evidence="9">
    <location>
        <begin position="172"/>
        <end position="189"/>
    </location>
</feature>
<evidence type="ECO:0000256" key="4">
    <source>
        <dbReference type="ARBA" id="ARBA00022679"/>
    </source>
</evidence>
<feature type="transmembrane region" description="Helical" evidence="9">
    <location>
        <begin position="361"/>
        <end position="381"/>
    </location>
</feature>
<evidence type="ECO:0000256" key="1">
    <source>
        <dbReference type="ARBA" id="ARBA00004651"/>
    </source>
</evidence>
<evidence type="ECO:0000256" key="6">
    <source>
        <dbReference type="ARBA" id="ARBA00022989"/>
    </source>
</evidence>
<evidence type="ECO:0000256" key="3">
    <source>
        <dbReference type="ARBA" id="ARBA00022676"/>
    </source>
</evidence>
<evidence type="ECO:0000256" key="2">
    <source>
        <dbReference type="ARBA" id="ARBA00022475"/>
    </source>
</evidence>
<feature type="transmembrane region" description="Helical" evidence="9">
    <location>
        <begin position="323"/>
        <end position="341"/>
    </location>
</feature>
<dbReference type="PANTHER" id="PTHR33908:SF11">
    <property type="entry name" value="MEMBRANE PROTEIN"/>
    <property type="match status" value="1"/>
</dbReference>
<keyword evidence="12" id="KW-1185">Reference proteome</keyword>
<feature type="region of interest" description="Disordered" evidence="8">
    <location>
        <begin position="1"/>
        <end position="23"/>
    </location>
</feature>
<dbReference type="Pfam" id="PF13231">
    <property type="entry name" value="PMT_2"/>
    <property type="match status" value="1"/>
</dbReference>
<proteinExistence type="predicted"/>
<evidence type="ECO:0000259" key="10">
    <source>
        <dbReference type="Pfam" id="PF13231"/>
    </source>
</evidence>
<evidence type="ECO:0000256" key="8">
    <source>
        <dbReference type="SAM" id="MobiDB-lite"/>
    </source>
</evidence>
<feature type="transmembrane region" description="Helical" evidence="9">
    <location>
        <begin position="393"/>
        <end position="412"/>
    </location>
</feature>
<sequence length="543" mass="59978">MVDADAARTAVSEPSVGEAGAPRPGPFRRHRLALALCALVAACGVGLQYVLMVPPLYFDPYYVWLAARDWPHIPLEQWPFSEVPHQVTRVGLVLPARLAQEVLGPGQIAYFTVTAVGVALFFVGCFLAVRSLFGNVAGLASVLVILVNPLFTMTNPYGHELGWSTGVMLPDMPGAGLFSLGMAALVTASRRTGRDRTRWLVAAGTAYGLAFLSREFVALMFVVIPVFLVLLRIPWRRNITIGIPMAVVFGADFVHNQIVWGNPLAGIISAAEHGGLSRDRVTRTLAAESFTRAFHDWSALGSVFIAALALTVVGWAATRDRRLLLVLVWFLALGVPITLLSGVLNPQSISLRAWLPRYWDAVLPALLAGGFGTVALLWQRVPDGPRRRLRTPAAALAVVVAASYVVVCVRAVPDLPRDTAWNELRTWLRGRNDITTIYSDRRLAQTLTFYVRDPWGRRTWNGRIESWPHDHYSLPVEAFSAPVLWTRWRGQEAQVLGGWRPRRAKGWQRLWKSSDGVLQIWDHPSTLGQVPPKLTPADRSDLH</sequence>
<comment type="subcellular location">
    <subcellularLocation>
        <location evidence="1">Cell membrane</location>
        <topology evidence="1">Multi-pass membrane protein</topology>
    </subcellularLocation>
</comment>
<name>A0ABV9U6I3_9ACTN</name>
<reference evidence="12" key="1">
    <citation type="journal article" date="2019" name="Int. J. Syst. Evol. Microbiol.">
        <title>The Global Catalogue of Microorganisms (GCM) 10K type strain sequencing project: providing services to taxonomists for standard genome sequencing and annotation.</title>
        <authorList>
            <consortium name="The Broad Institute Genomics Platform"/>
            <consortium name="The Broad Institute Genome Sequencing Center for Infectious Disease"/>
            <person name="Wu L."/>
            <person name="Ma J."/>
        </authorList>
    </citation>
    <scope>NUCLEOTIDE SEQUENCE [LARGE SCALE GENOMIC DNA]</scope>
    <source>
        <strain evidence="12">KLKA75</strain>
    </source>
</reference>
<feature type="transmembrane region" description="Helical" evidence="9">
    <location>
        <begin position="136"/>
        <end position="152"/>
    </location>
</feature>
<feature type="transmembrane region" description="Helical" evidence="9">
    <location>
        <begin position="216"/>
        <end position="235"/>
    </location>
</feature>
<evidence type="ECO:0000313" key="11">
    <source>
        <dbReference type="EMBL" id="MFC4910975.1"/>
    </source>
</evidence>
<keyword evidence="2" id="KW-1003">Cell membrane</keyword>
<feature type="transmembrane region" description="Helical" evidence="9">
    <location>
        <begin position="108"/>
        <end position="129"/>
    </location>
</feature>
<dbReference type="InterPro" id="IPR038731">
    <property type="entry name" value="RgtA/B/C-like"/>
</dbReference>